<evidence type="ECO:0000313" key="6">
    <source>
        <dbReference type="Proteomes" id="UP000289340"/>
    </source>
</evidence>
<keyword evidence="6" id="KW-1185">Reference proteome</keyword>
<dbReference type="GO" id="GO:0005634">
    <property type="term" value="C:nucleus"/>
    <property type="evidence" value="ECO:0007669"/>
    <property type="project" value="TreeGrafter"/>
</dbReference>
<dbReference type="SUPFAM" id="SSF56219">
    <property type="entry name" value="DNase I-like"/>
    <property type="match status" value="1"/>
</dbReference>
<dbReference type="PANTHER" id="PTHR22748">
    <property type="entry name" value="AP ENDONUCLEASE"/>
    <property type="match status" value="1"/>
</dbReference>
<dbReference type="PANTHER" id="PTHR22748:SF11">
    <property type="entry name" value="OS07G0184032 PROTEIN"/>
    <property type="match status" value="1"/>
</dbReference>
<evidence type="ECO:0000313" key="5">
    <source>
        <dbReference type="EMBL" id="RZB77006.1"/>
    </source>
</evidence>
<dbReference type="Gene3D" id="3.60.10.10">
    <property type="entry name" value="Endonuclease/exonuclease/phosphatase"/>
    <property type="match status" value="1"/>
</dbReference>
<evidence type="ECO:0000256" key="4">
    <source>
        <dbReference type="ARBA" id="ARBA00022842"/>
    </source>
</evidence>
<protein>
    <recommendedName>
        <fullName evidence="7">Endonuclease/exonuclease/phosphatase domain-containing protein</fullName>
    </recommendedName>
</protein>
<accession>A0A445HTK5</accession>
<dbReference type="GO" id="GO:0008311">
    <property type="term" value="F:double-stranded DNA 3'-5' DNA exonuclease activity"/>
    <property type="evidence" value="ECO:0007669"/>
    <property type="project" value="TreeGrafter"/>
</dbReference>
<proteinExistence type="predicted"/>
<dbReference type="EMBL" id="QZWG01000012">
    <property type="protein sequence ID" value="RZB77006.1"/>
    <property type="molecule type" value="Genomic_DNA"/>
</dbReference>
<evidence type="ECO:0000256" key="1">
    <source>
        <dbReference type="ARBA" id="ARBA00001946"/>
    </source>
</evidence>
<organism evidence="5 6">
    <name type="scientific">Glycine soja</name>
    <name type="common">Wild soybean</name>
    <dbReference type="NCBI Taxonomy" id="3848"/>
    <lineage>
        <taxon>Eukaryota</taxon>
        <taxon>Viridiplantae</taxon>
        <taxon>Streptophyta</taxon>
        <taxon>Embryophyta</taxon>
        <taxon>Tracheophyta</taxon>
        <taxon>Spermatophyta</taxon>
        <taxon>Magnoliopsida</taxon>
        <taxon>eudicotyledons</taxon>
        <taxon>Gunneridae</taxon>
        <taxon>Pentapetalae</taxon>
        <taxon>rosids</taxon>
        <taxon>fabids</taxon>
        <taxon>Fabales</taxon>
        <taxon>Fabaceae</taxon>
        <taxon>Papilionoideae</taxon>
        <taxon>50 kb inversion clade</taxon>
        <taxon>NPAAA clade</taxon>
        <taxon>indigoferoid/millettioid clade</taxon>
        <taxon>Phaseoleae</taxon>
        <taxon>Glycine</taxon>
        <taxon>Glycine subgen. Soja</taxon>
    </lineage>
</organism>
<dbReference type="AlphaFoldDB" id="A0A445HTK5"/>
<dbReference type="GO" id="GO:0003906">
    <property type="term" value="F:DNA-(apurinic or apyrimidinic site) endonuclease activity"/>
    <property type="evidence" value="ECO:0007669"/>
    <property type="project" value="TreeGrafter"/>
</dbReference>
<keyword evidence="4" id="KW-0460">Magnesium</keyword>
<sequence length="126" mass="14577">MKIFSYNVRGLGCRLTWRKIRTLLCSEDVDMAFIQETKLKVMEKTIWSALWGGSEFEWLELPENNSAGGLLCIWRKEGFVLTVSFNGMGYMGFIGKWKEVDQNIIVVNIYAPCKTRDKKSLWDALL</sequence>
<reference evidence="5 6" key="1">
    <citation type="submission" date="2018-09" db="EMBL/GenBank/DDBJ databases">
        <title>A high-quality reference genome of wild soybean provides a powerful tool to mine soybean genomes.</title>
        <authorList>
            <person name="Xie M."/>
            <person name="Chung C.Y.L."/>
            <person name="Li M.-W."/>
            <person name="Wong F.-L."/>
            <person name="Chan T.-F."/>
            <person name="Lam H.-M."/>
        </authorList>
    </citation>
    <scope>NUCLEOTIDE SEQUENCE [LARGE SCALE GENOMIC DNA]</scope>
    <source>
        <strain evidence="6">cv. W05</strain>
        <tissue evidence="5">Hypocotyl of etiolated seedlings</tissue>
    </source>
</reference>
<dbReference type="InterPro" id="IPR036691">
    <property type="entry name" value="Endo/exonu/phosph_ase_sf"/>
</dbReference>
<keyword evidence="2" id="KW-0479">Metal-binding</keyword>
<dbReference type="GO" id="GO:0006284">
    <property type="term" value="P:base-excision repair"/>
    <property type="evidence" value="ECO:0007669"/>
    <property type="project" value="TreeGrafter"/>
</dbReference>
<dbReference type="Proteomes" id="UP000289340">
    <property type="component" value="Chromosome 12"/>
</dbReference>
<gene>
    <name evidence="5" type="ORF">D0Y65_035110</name>
</gene>
<keyword evidence="3" id="KW-0378">Hydrolase</keyword>
<comment type="cofactor">
    <cofactor evidence="1">
        <name>Mg(2+)</name>
        <dbReference type="ChEBI" id="CHEBI:18420"/>
    </cofactor>
</comment>
<comment type="caution">
    <text evidence="5">The sequence shown here is derived from an EMBL/GenBank/DDBJ whole genome shotgun (WGS) entry which is preliminary data.</text>
</comment>
<dbReference type="GO" id="GO:0008081">
    <property type="term" value="F:phosphoric diester hydrolase activity"/>
    <property type="evidence" value="ECO:0007669"/>
    <property type="project" value="TreeGrafter"/>
</dbReference>
<evidence type="ECO:0000256" key="3">
    <source>
        <dbReference type="ARBA" id="ARBA00022801"/>
    </source>
</evidence>
<evidence type="ECO:0000256" key="2">
    <source>
        <dbReference type="ARBA" id="ARBA00022723"/>
    </source>
</evidence>
<evidence type="ECO:0008006" key="7">
    <source>
        <dbReference type="Google" id="ProtNLM"/>
    </source>
</evidence>
<name>A0A445HTK5_GLYSO</name>
<dbReference type="GO" id="GO:0046872">
    <property type="term" value="F:metal ion binding"/>
    <property type="evidence" value="ECO:0007669"/>
    <property type="project" value="UniProtKB-KW"/>
</dbReference>
<dbReference type="InterPro" id="IPR004808">
    <property type="entry name" value="AP_endonuc_1"/>
</dbReference>